<evidence type="ECO:0000313" key="4">
    <source>
        <dbReference type="Proteomes" id="UP000032582"/>
    </source>
</evidence>
<evidence type="ECO:0000313" key="3">
    <source>
        <dbReference type="EMBL" id="KJF79116.1"/>
    </source>
</evidence>
<dbReference type="EMBL" id="DACSWI010000015">
    <property type="protein sequence ID" value="HAT3810768.1"/>
    <property type="molecule type" value="Genomic_DNA"/>
</dbReference>
<evidence type="ECO:0000256" key="1">
    <source>
        <dbReference type="SAM" id="SignalP"/>
    </source>
</evidence>
<feature type="chain" id="PRO_5002332638" description="Lipoprotein" evidence="1">
    <location>
        <begin position="20"/>
        <end position="70"/>
    </location>
</feature>
<reference evidence="3 4" key="1">
    <citation type="submission" date="2015-02" db="EMBL/GenBank/DDBJ databases">
        <title>Whole genome shotgun sequencing of cultured foodborne pathogen.</title>
        <authorList>
            <person name="Timme R."/>
            <person name="Allard M.W."/>
            <person name="Strain E."/>
            <person name="Evans P.S."/>
            <person name="Brown E."/>
        </authorList>
    </citation>
    <scope>NUCLEOTIDE SEQUENCE [LARGE SCALE GENOMIC DNA]</scope>
    <source>
        <strain evidence="3 4">GCSL-TSO-24</strain>
    </source>
</reference>
<evidence type="ECO:0000313" key="2">
    <source>
        <dbReference type="EMBL" id="HAT3810768.1"/>
    </source>
</evidence>
<accession>A0A0D8LDC9</accession>
<evidence type="ECO:0008006" key="5">
    <source>
        <dbReference type="Google" id="ProtNLM"/>
    </source>
</evidence>
<dbReference type="AlphaFoldDB" id="A0A0D8LDC9"/>
<dbReference type="PATRIC" id="fig|582.24.peg.485"/>
<reference evidence="2" key="2">
    <citation type="journal article" date="2018" name="Genome Biol.">
        <title>SKESA: strategic k-mer extension for scrupulous assemblies.</title>
        <authorList>
            <person name="Souvorov A."/>
            <person name="Agarwala R."/>
            <person name="Lipman D.J."/>
        </authorList>
    </citation>
    <scope>NUCLEOTIDE SEQUENCE</scope>
    <source>
        <strain evidence="2">Morganella morganii ARLG-3209</strain>
    </source>
</reference>
<gene>
    <name evidence="2" type="ORF">I8608_003674</name>
    <name evidence="3" type="ORF">UA45_01605</name>
</gene>
<dbReference type="RefSeq" id="WP_025153980.1">
    <property type="nucleotide sequence ID" value="NZ_BFCJ01000042.1"/>
</dbReference>
<comment type="caution">
    <text evidence="3">The sequence shown here is derived from an EMBL/GenBank/DDBJ whole genome shotgun (WGS) entry which is preliminary data.</text>
</comment>
<dbReference type="EMBL" id="JZSH01000007">
    <property type="protein sequence ID" value="KJF79116.1"/>
    <property type="molecule type" value="Genomic_DNA"/>
</dbReference>
<sequence>MSVFKLMATTLGVATVALATYCAWQAAAEAADKEDATAAEKLAAGLSAALACSAVLGGTLDRLLGRLFPR</sequence>
<organism evidence="3 4">
    <name type="scientific">Morganella morganii</name>
    <name type="common">Proteus morganii</name>
    <dbReference type="NCBI Taxonomy" id="582"/>
    <lineage>
        <taxon>Bacteria</taxon>
        <taxon>Pseudomonadati</taxon>
        <taxon>Pseudomonadota</taxon>
        <taxon>Gammaproteobacteria</taxon>
        <taxon>Enterobacterales</taxon>
        <taxon>Morganellaceae</taxon>
        <taxon>Morganella</taxon>
    </lineage>
</organism>
<keyword evidence="1" id="KW-0732">Signal</keyword>
<dbReference type="Proteomes" id="UP000865968">
    <property type="component" value="Unassembled WGS sequence"/>
</dbReference>
<name>A0A0D8LDC9_MORMO</name>
<proteinExistence type="predicted"/>
<dbReference type="Proteomes" id="UP000032582">
    <property type="component" value="Unassembled WGS sequence"/>
</dbReference>
<protein>
    <recommendedName>
        <fullName evidence="5">Lipoprotein</fullName>
    </recommendedName>
</protein>
<feature type="signal peptide" evidence="1">
    <location>
        <begin position="1"/>
        <end position="19"/>
    </location>
</feature>
<reference evidence="2" key="3">
    <citation type="submission" date="2020-10" db="EMBL/GenBank/DDBJ databases">
        <authorList>
            <consortium name="NCBI Pathogen Detection Project"/>
        </authorList>
    </citation>
    <scope>NUCLEOTIDE SEQUENCE</scope>
    <source>
        <strain evidence="2">Morganella morganii ARLG-3209</strain>
    </source>
</reference>